<dbReference type="Pfam" id="PF02687">
    <property type="entry name" value="FtsX"/>
    <property type="match status" value="2"/>
</dbReference>
<comment type="subcellular location">
    <subcellularLocation>
        <location evidence="1">Cell membrane</location>
        <topology evidence="1">Multi-pass membrane protein</topology>
    </subcellularLocation>
</comment>
<evidence type="ECO:0000259" key="8">
    <source>
        <dbReference type="Pfam" id="PF12704"/>
    </source>
</evidence>
<dbReference type="PANTHER" id="PTHR30572">
    <property type="entry name" value="MEMBRANE COMPONENT OF TRANSPORTER-RELATED"/>
    <property type="match status" value="1"/>
</dbReference>
<feature type="transmembrane region" description="Helical" evidence="6">
    <location>
        <begin position="331"/>
        <end position="354"/>
    </location>
</feature>
<dbReference type="Pfam" id="PF12704">
    <property type="entry name" value="MacB_PCD"/>
    <property type="match status" value="1"/>
</dbReference>
<reference evidence="9 10" key="1">
    <citation type="submission" date="2016-10" db="EMBL/GenBank/DDBJ databases">
        <authorList>
            <person name="de Groot N.N."/>
        </authorList>
    </citation>
    <scope>NUCLEOTIDE SEQUENCE [LARGE SCALE GENOMIC DNA]</scope>
    <source>
        <strain evidence="9 10">RK1</strain>
    </source>
</reference>
<dbReference type="AlphaFoldDB" id="A0A1I3HCY9"/>
<dbReference type="InterPro" id="IPR050250">
    <property type="entry name" value="Macrolide_Exporter_MacB"/>
</dbReference>
<feature type="transmembrane region" description="Helical" evidence="6">
    <location>
        <begin position="757"/>
        <end position="777"/>
    </location>
</feature>
<dbReference type="EMBL" id="FOQO01000003">
    <property type="protein sequence ID" value="SFI33648.1"/>
    <property type="molecule type" value="Genomic_DNA"/>
</dbReference>
<accession>A0A1I3HCY9</accession>
<feature type="transmembrane region" description="Helical" evidence="6">
    <location>
        <begin position="419"/>
        <end position="442"/>
    </location>
</feature>
<name>A0A1I3HCY9_9SPHI</name>
<dbReference type="Proteomes" id="UP000198670">
    <property type="component" value="Unassembled WGS sequence"/>
</dbReference>
<feature type="domain" description="ABC3 transporter permease C-terminal" evidence="7">
    <location>
        <begin position="676"/>
        <end position="788"/>
    </location>
</feature>
<sequence length="796" mass="88596">MIRNHFKTAWRNLLKNKLFSLLNIFGLALGLAAALLLSLFIIQEHSFDRFTNREKIFRYIAHITYNGTNMLWAGVPNAIGPTVKENMPEVQRSARTLLNGFGDNASIRVGEDAFIESRLYWADPDIVEIFDLNLLHGNRKTALTEPNTILLSESKAKQYFGNENPLNKTVELDRNTTLKVTGVYADLPMTSTFDAELIGSFSTSGYSKNITWDNASFETWIMLRDPDDRKKVESYLPKMIEDHVGSEGTYYTLSLQPLADVHQYSTEINTYSNRKGDASQLLQLTYLAIALLLMAAINYMNLATARAQQRSKEVGVSKTLGARRKGLLSKFYAETAVLTFIAIGIGLALAVMGIPIFNALSGKTLTYDTLSHPIFWVGLPLLWLSLTLISGLYPALVLSSYTPLEALQKGKVTRAGSILFRRALVVLQFSASIVLIVGVVIMHRQMDFMSHRKLGYNPENVLAINLGSLNEQERDALRNRIGALAPTRSTVVSQAFPGKGESSHTLRKDDSDKQGAMFYANRVDGDIEEVLELKLLAGRMVKERVDSDTTQEGGWIFEMVLNKHAVDYLGLIPEEVIGKKPLAGIGDNTYVVGVVDNFNYASLHNPMGAYAFTNTPQRLRYLLVRFATGDLRTTLRQYEQAFKQVVPDAPFDYTFLDSHLESLYLADRQTASVLLAFSILAVFVGCLGLFGLAAFTAEKRTKEIGVRKVLGATVTSLVRLISLDFVKLVVVAFVIACPLSYWGFSRWLDNFAYRIDIQWWMFAAAGLAAVVIALLTVSFQAIKAAVANPVESLRDE</sequence>
<feature type="transmembrane region" description="Helical" evidence="6">
    <location>
        <begin position="673"/>
        <end position="696"/>
    </location>
</feature>
<evidence type="ECO:0000313" key="10">
    <source>
        <dbReference type="Proteomes" id="UP000198670"/>
    </source>
</evidence>
<dbReference type="PANTHER" id="PTHR30572:SF18">
    <property type="entry name" value="ABC-TYPE MACROLIDE FAMILY EXPORT SYSTEM PERMEASE COMPONENT 2"/>
    <property type="match status" value="1"/>
</dbReference>
<evidence type="ECO:0000256" key="3">
    <source>
        <dbReference type="ARBA" id="ARBA00022692"/>
    </source>
</evidence>
<keyword evidence="2" id="KW-1003">Cell membrane</keyword>
<dbReference type="GO" id="GO:0005886">
    <property type="term" value="C:plasma membrane"/>
    <property type="evidence" value="ECO:0007669"/>
    <property type="project" value="UniProtKB-SubCell"/>
</dbReference>
<protein>
    <submittedName>
        <fullName evidence="9">FtsX-like permease family protein</fullName>
    </submittedName>
</protein>
<keyword evidence="4 6" id="KW-1133">Transmembrane helix</keyword>
<dbReference type="STRING" id="1477437.SAMN05444682_103314"/>
<dbReference type="RefSeq" id="WP_090626089.1">
    <property type="nucleotide sequence ID" value="NZ_FOQO01000003.1"/>
</dbReference>
<feature type="transmembrane region" description="Helical" evidence="6">
    <location>
        <begin position="281"/>
        <end position="302"/>
    </location>
</feature>
<dbReference type="OrthoDB" id="1451596at2"/>
<evidence type="ECO:0000256" key="2">
    <source>
        <dbReference type="ARBA" id="ARBA00022475"/>
    </source>
</evidence>
<evidence type="ECO:0000259" key="7">
    <source>
        <dbReference type="Pfam" id="PF02687"/>
    </source>
</evidence>
<evidence type="ECO:0000256" key="4">
    <source>
        <dbReference type="ARBA" id="ARBA00022989"/>
    </source>
</evidence>
<dbReference type="InterPro" id="IPR025857">
    <property type="entry name" value="MacB_PCD"/>
</dbReference>
<feature type="transmembrane region" description="Helical" evidence="6">
    <location>
        <begin position="374"/>
        <end position="398"/>
    </location>
</feature>
<feature type="domain" description="MacB-like periplasmic core" evidence="8">
    <location>
        <begin position="20"/>
        <end position="236"/>
    </location>
</feature>
<evidence type="ECO:0000313" key="9">
    <source>
        <dbReference type="EMBL" id="SFI33648.1"/>
    </source>
</evidence>
<organism evidence="9 10">
    <name type="scientific">Parapedobacter indicus</name>
    <dbReference type="NCBI Taxonomy" id="1477437"/>
    <lineage>
        <taxon>Bacteria</taxon>
        <taxon>Pseudomonadati</taxon>
        <taxon>Bacteroidota</taxon>
        <taxon>Sphingobacteriia</taxon>
        <taxon>Sphingobacteriales</taxon>
        <taxon>Sphingobacteriaceae</taxon>
        <taxon>Parapedobacter</taxon>
    </lineage>
</organism>
<evidence type="ECO:0000256" key="5">
    <source>
        <dbReference type="ARBA" id="ARBA00023136"/>
    </source>
</evidence>
<keyword evidence="3 6" id="KW-0812">Transmembrane</keyword>
<dbReference type="InterPro" id="IPR003838">
    <property type="entry name" value="ABC3_permease_C"/>
</dbReference>
<keyword evidence="10" id="KW-1185">Reference proteome</keyword>
<proteinExistence type="predicted"/>
<keyword evidence="5 6" id="KW-0472">Membrane</keyword>
<evidence type="ECO:0000256" key="1">
    <source>
        <dbReference type="ARBA" id="ARBA00004651"/>
    </source>
</evidence>
<feature type="domain" description="ABC3 transporter permease C-terminal" evidence="7">
    <location>
        <begin position="288"/>
        <end position="402"/>
    </location>
</feature>
<dbReference type="GO" id="GO:0022857">
    <property type="term" value="F:transmembrane transporter activity"/>
    <property type="evidence" value="ECO:0007669"/>
    <property type="project" value="TreeGrafter"/>
</dbReference>
<gene>
    <name evidence="9" type="ORF">SAMN05444682_103314</name>
</gene>
<feature type="transmembrane region" description="Helical" evidence="6">
    <location>
        <begin position="717"/>
        <end position="742"/>
    </location>
</feature>
<evidence type="ECO:0000256" key="6">
    <source>
        <dbReference type="SAM" id="Phobius"/>
    </source>
</evidence>
<feature type="transmembrane region" description="Helical" evidence="6">
    <location>
        <begin position="21"/>
        <end position="42"/>
    </location>
</feature>